<evidence type="ECO:0000313" key="1">
    <source>
        <dbReference type="EMBL" id="TSE03519.1"/>
    </source>
</evidence>
<proteinExistence type="predicted"/>
<protein>
    <submittedName>
        <fullName evidence="1">Uncharacterized protein</fullName>
    </submittedName>
</protein>
<gene>
    <name evidence="1" type="ORF">FOF46_29120</name>
</gene>
<dbReference type="EMBL" id="VLNR01000107">
    <property type="protein sequence ID" value="TSE03519.1"/>
    <property type="molecule type" value="Genomic_DNA"/>
</dbReference>
<sequence>MFFTIAQKSLLNEDNGKLLGYLSDRNLRKGITLVRNFFTSGHIQADRALNNYINGQADFTFPYHEVFKGSILGTWRYFKDERAEAINIYDSNLGSNSLQLLRLYVLKFLHTKATIGSSEVSTNEITKAISNMGASKDIIENVLHVLEKNSLIHSNNDGITGNQLYNLTLSGGYYISFFAKRIVYVEEVMYDTNIYDLEKWEKLKSITLELENNYYNKVQRLELRLERMEIFMNYLISLEKSVLNTTKLLELSCIEGFKEAILKHFEKIISNAKWWAQQNANS</sequence>
<accession>A0A554VB01</accession>
<keyword evidence="2" id="KW-1185">Reference proteome</keyword>
<reference evidence="1 2" key="1">
    <citation type="submission" date="2019-07" db="EMBL/GenBank/DDBJ databases">
        <title>The draft genome sequence of Aquimarina algiphila M91.</title>
        <authorList>
            <person name="Meng X."/>
        </authorList>
    </citation>
    <scope>NUCLEOTIDE SEQUENCE [LARGE SCALE GENOMIC DNA]</scope>
    <source>
        <strain evidence="1 2">M91</strain>
    </source>
</reference>
<evidence type="ECO:0000313" key="2">
    <source>
        <dbReference type="Proteomes" id="UP000318833"/>
    </source>
</evidence>
<dbReference type="RefSeq" id="WP_143918966.1">
    <property type="nucleotide sequence ID" value="NZ_VLNR01000107.1"/>
</dbReference>
<dbReference type="Proteomes" id="UP000318833">
    <property type="component" value="Unassembled WGS sequence"/>
</dbReference>
<name>A0A554VB01_9FLAO</name>
<dbReference type="OrthoDB" id="6627169at2"/>
<dbReference type="AlphaFoldDB" id="A0A554VB01"/>
<organism evidence="1 2">
    <name type="scientific">Aquimarina algiphila</name>
    <dbReference type="NCBI Taxonomy" id="2047982"/>
    <lineage>
        <taxon>Bacteria</taxon>
        <taxon>Pseudomonadati</taxon>
        <taxon>Bacteroidota</taxon>
        <taxon>Flavobacteriia</taxon>
        <taxon>Flavobacteriales</taxon>
        <taxon>Flavobacteriaceae</taxon>
        <taxon>Aquimarina</taxon>
    </lineage>
</organism>
<comment type="caution">
    <text evidence="1">The sequence shown here is derived from an EMBL/GenBank/DDBJ whole genome shotgun (WGS) entry which is preliminary data.</text>
</comment>